<reference evidence="3" key="1">
    <citation type="submission" date="2022-10" db="EMBL/GenBank/DDBJ databases">
        <title>Genome assembly of Pristionchus species.</title>
        <authorList>
            <person name="Yoshida K."/>
            <person name="Sommer R.J."/>
        </authorList>
    </citation>
    <scope>NUCLEOTIDE SEQUENCE [LARGE SCALE GENOMIC DNA]</scope>
    <source>
        <strain evidence="3">RS5460</strain>
    </source>
</reference>
<name>A0AAN5CWU1_9BILA</name>
<evidence type="ECO:0000256" key="1">
    <source>
        <dbReference type="SAM" id="MobiDB-lite"/>
    </source>
</evidence>
<dbReference type="InterPro" id="IPR048281">
    <property type="entry name" value="COA6_fun"/>
</dbReference>
<protein>
    <submittedName>
        <fullName evidence="2">Uncharacterized protein</fullName>
    </submittedName>
</protein>
<dbReference type="PANTHER" id="PTHR47677">
    <property type="entry name" value="CYTOCHROME C OXIDASE ASSEMBLY FACTOR 6"/>
    <property type="match status" value="1"/>
</dbReference>
<evidence type="ECO:0000313" key="2">
    <source>
        <dbReference type="EMBL" id="GMR52506.1"/>
    </source>
</evidence>
<evidence type="ECO:0000313" key="3">
    <source>
        <dbReference type="Proteomes" id="UP001328107"/>
    </source>
</evidence>
<accession>A0AAN5CWU1</accession>
<dbReference type="EMBL" id="BTRK01000005">
    <property type="protein sequence ID" value="GMR52506.1"/>
    <property type="molecule type" value="Genomic_DNA"/>
</dbReference>
<dbReference type="Proteomes" id="UP001328107">
    <property type="component" value="Unassembled WGS sequence"/>
</dbReference>
<gene>
    <name evidence="2" type="ORF">PMAYCL1PPCAC_22701</name>
</gene>
<keyword evidence="3" id="KW-1185">Reference proteome</keyword>
<feature type="region of interest" description="Disordered" evidence="1">
    <location>
        <begin position="15"/>
        <end position="38"/>
    </location>
</feature>
<dbReference type="AlphaFoldDB" id="A0AAN5CWU1"/>
<comment type="caution">
    <text evidence="2">The sequence shown here is derived from an EMBL/GenBank/DDBJ whole genome shotgun (WGS) entry which is preliminary data.</text>
</comment>
<proteinExistence type="predicted"/>
<sequence length="537" mass="62216">MRLLVPTRMSLALRRATSSPVPAATRNQHSRGAAAQSVPQQELLQQLWELSKTQVERESFPQCLSGIWLAPAVKSFSARNGFTDISKLLEDSDKSEYKLKQGPNATLINEVIWSAIRAKSFGALPPPTLKWIEGEIMQLPEPLPTTKESIIWLLSILRDDWPHLQQLQQESISQKGRVGPEIKREETLRHLALAYLQAGKMEEFRSLWTSSRTPLLDGEDQLRNSALLHHAMLRSVLKGKSDPAMLRWYAQSLVEYQRTPIEEEPQFKTMMEPMIRLLGGKIEKWAKHDPRLEKLRKWRVDYEDCEMDKLIQSLLDYMKHAIFVKKHGSRNDLNRLERMLARLEPMKRMEGKEKRKTVVVDWLNLDAGGGLYRQTCVDMDSFFPQCSLVVVGREKGYRGDSTPRSPKESERIKVMEVTAKREKKQELDDVCSLILAVATRGYLLSNDRTKPHIQGFKEYLQSESNDQNLSTLFENYLNDAVVRHDGSRLIEPMVDHSRAAQWIDKEKKELAFTVARKPYSRWTHPFRYFDYYSLHID</sequence>
<organism evidence="2 3">
    <name type="scientific">Pristionchus mayeri</name>
    <dbReference type="NCBI Taxonomy" id="1317129"/>
    <lineage>
        <taxon>Eukaryota</taxon>
        <taxon>Metazoa</taxon>
        <taxon>Ecdysozoa</taxon>
        <taxon>Nematoda</taxon>
        <taxon>Chromadorea</taxon>
        <taxon>Rhabditida</taxon>
        <taxon>Rhabditina</taxon>
        <taxon>Diplogasteromorpha</taxon>
        <taxon>Diplogasteroidea</taxon>
        <taxon>Neodiplogasteridae</taxon>
        <taxon>Pristionchus</taxon>
    </lineage>
</organism>
<dbReference type="PANTHER" id="PTHR47677:SF1">
    <property type="entry name" value="CYTOCHROME C OXIDASE ASSEMBLY FACTOR 6"/>
    <property type="match status" value="1"/>
</dbReference>